<dbReference type="Pfam" id="PF00535">
    <property type="entry name" value="Glycos_transf_2"/>
    <property type="match status" value="1"/>
</dbReference>
<sequence length="244" mass="27544">MPSLSIIIPTLNEEECLGRTLSYLNFLEPPPEEIIIVDGGSQDNTLSIANNHHVTLMTTSTKGRAIQMNQGAKLARGDYLCFVHADTLVPSNLVTIIEKTLNNRQIACGGFISLMRGANSTRWGTSLHNYLKTYYAPLLFRPHLFFVKGLRLLFGDQVMFCRQRDFWNCGGFDTNLPIMEDADLCLKLVPYGRICLLNRVVECSDRRVAKLGSFKANIIYLWIGILWGLGVSADYLKQFYADIR</sequence>
<evidence type="ECO:0000256" key="2">
    <source>
        <dbReference type="ARBA" id="ARBA00022475"/>
    </source>
</evidence>
<evidence type="ECO:0000256" key="5">
    <source>
        <dbReference type="ARBA" id="ARBA00023136"/>
    </source>
</evidence>
<protein>
    <recommendedName>
        <fullName evidence="9">4,4'-diaponeurosporenoate glycosyltransferase</fullName>
    </recommendedName>
</protein>
<keyword evidence="3" id="KW-0328">Glycosyltransferase</keyword>
<comment type="function">
    <text evidence="6">Catalyzes the glycosylation of 4,4'-diaponeurosporenoate, i.e. the esterification of glucose at the C1'' position with the carboxyl group of 4,4'-diaponeurosporenic acid, to form glycosyl-4,4'-diaponeurosporenoate. This is a step in the biosynthesis of staphyloxanthin, an orange pigment present in most staphylococci strains.</text>
</comment>
<dbReference type="PANTHER" id="PTHR43646">
    <property type="entry name" value="GLYCOSYLTRANSFERASE"/>
    <property type="match status" value="1"/>
</dbReference>
<evidence type="ECO:0000256" key="3">
    <source>
        <dbReference type="ARBA" id="ARBA00022676"/>
    </source>
</evidence>
<comment type="caution">
    <text evidence="11">The sequence shown here is derived from an EMBL/GenBank/DDBJ whole genome shotgun (WGS) entry which is preliminary data.</text>
</comment>
<keyword evidence="4" id="KW-0808">Transferase</keyword>
<evidence type="ECO:0000256" key="9">
    <source>
        <dbReference type="ARBA" id="ARBA00040345"/>
    </source>
</evidence>
<evidence type="ECO:0000256" key="1">
    <source>
        <dbReference type="ARBA" id="ARBA00004236"/>
    </source>
</evidence>
<dbReference type="GO" id="GO:0016757">
    <property type="term" value="F:glycosyltransferase activity"/>
    <property type="evidence" value="ECO:0007669"/>
    <property type="project" value="UniProtKB-KW"/>
</dbReference>
<dbReference type="Proteomes" id="UP000003781">
    <property type="component" value="Unassembled WGS sequence"/>
</dbReference>
<dbReference type="EMBL" id="AAXW01000009">
    <property type="protein sequence ID" value="EAZ92112.1"/>
    <property type="molecule type" value="Genomic_DNA"/>
</dbReference>
<comment type="subcellular location">
    <subcellularLocation>
        <location evidence="1">Cell membrane</location>
    </subcellularLocation>
</comment>
<dbReference type="Gene3D" id="3.90.550.10">
    <property type="entry name" value="Spore Coat Polysaccharide Biosynthesis Protein SpsA, Chain A"/>
    <property type="match status" value="1"/>
</dbReference>
<feature type="domain" description="Glycosyltransferase 2-like" evidence="10">
    <location>
        <begin position="5"/>
        <end position="141"/>
    </location>
</feature>
<accession>A3IND5</accession>
<organism evidence="11 12">
    <name type="scientific">Crocosphaera chwakensis CCY0110</name>
    <dbReference type="NCBI Taxonomy" id="391612"/>
    <lineage>
        <taxon>Bacteria</taxon>
        <taxon>Bacillati</taxon>
        <taxon>Cyanobacteriota</taxon>
        <taxon>Cyanophyceae</taxon>
        <taxon>Oscillatoriophycideae</taxon>
        <taxon>Chroococcales</taxon>
        <taxon>Aphanothecaceae</taxon>
        <taxon>Crocosphaera</taxon>
        <taxon>Crocosphaera chwakensis</taxon>
    </lineage>
</organism>
<dbReference type="AlphaFoldDB" id="A3IND5"/>
<keyword evidence="2" id="KW-1003">Cell membrane</keyword>
<evidence type="ECO:0000256" key="7">
    <source>
        <dbReference type="ARBA" id="ARBA00037904"/>
    </source>
</evidence>
<evidence type="ECO:0000256" key="6">
    <source>
        <dbReference type="ARBA" id="ARBA00037281"/>
    </source>
</evidence>
<evidence type="ECO:0000259" key="10">
    <source>
        <dbReference type="Pfam" id="PF00535"/>
    </source>
</evidence>
<dbReference type="GO" id="GO:0005886">
    <property type="term" value="C:plasma membrane"/>
    <property type="evidence" value="ECO:0007669"/>
    <property type="project" value="UniProtKB-SubCell"/>
</dbReference>
<evidence type="ECO:0000313" key="11">
    <source>
        <dbReference type="EMBL" id="EAZ92112.1"/>
    </source>
</evidence>
<comment type="similarity">
    <text evidence="8">Belongs to the glycosyltransferase 2 family. CrtQ subfamily.</text>
</comment>
<dbReference type="eggNOG" id="COG1215">
    <property type="taxonomic scope" value="Bacteria"/>
</dbReference>
<comment type="pathway">
    <text evidence="7">Carotenoid biosynthesis; staphyloxanthin biosynthesis; staphyloxanthin from farnesyl diphosphate: step 4/5.</text>
</comment>
<gene>
    <name evidence="11" type="ORF">CY0110_00600</name>
</gene>
<evidence type="ECO:0000313" key="12">
    <source>
        <dbReference type="Proteomes" id="UP000003781"/>
    </source>
</evidence>
<keyword evidence="12" id="KW-1185">Reference proteome</keyword>
<reference evidence="11 12" key="1">
    <citation type="submission" date="2007-03" db="EMBL/GenBank/DDBJ databases">
        <authorList>
            <person name="Stal L."/>
            <person name="Ferriera S."/>
            <person name="Johnson J."/>
            <person name="Kravitz S."/>
            <person name="Beeson K."/>
            <person name="Sutton G."/>
            <person name="Rogers Y.-H."/>
            <person name="Friedman R."/>
            <person name="Frazier M."/>
            <person name="Venter J.C."/>
        </authorList>
    </citation>
    <scope>NUCLEOTIDE SEQUENCE [LARGE SCALE GENOMIC DNA]</scope>
    <source>
        <strain evidence="11 12">CCY0110</strain>
    </source>
</reference>
<keyword evidence="5" id="KW-0472">Membrane</keyword>
<dbReference type="NCBIfam" id="TIGR04283">
    <property type="entry name" value="glyco_like_mftF"/>
    <property type="match status" value="1"/>
</dbReference>
<dbReference type="InterPro" id="IPR029044">
    <property type="entry name" value="Nucleotide-diphossugar_trans"/>
</dbReference>
<dbReference type="SUPFAM" id="SSF53448">
    <property type="entry name" value="Nucleotide-diphospho-sugar transferases"/>
    <property type="match status" value="1"/>
</dbReference>
<evidence type="ECO:0000256" key="8">
    <source>
        <dbReference type="ARBA" id="ARBA00038120"/>
    </source>
</evidence>
<name>A3IND5_9CHRO</name>
<dbReference type="InterPro" id="IPR001173">
    <property type="entry name" value="Glyco_trans_2-like"/>
</dbReference>
<dbReference type="PANTHER" id="PTHR43646:SF2">
    <property type="entry name" value="GLYCOSYLTRANSFERASE 2-LIKE DOMAIN-CONTAINING PROTEIN"/>
    <property type="match status" value="1"/>
</dbReference>
<dbReference type="CDD" id="cd02522">
    <property type="entry name" value="GT_2_like_a"/>
    <property type="match status" value="1"/>
</dbReference>
<dbReference type="OrthoDB" id="9810303at2"/>
<dbReference type="InterPro" id="IPR026461">
    <property type="entry name" value="Trfase_2_rSAM/seldom_assoc"/>
</dbReference>
<proteinExistence type="inferred from homology"/>
<dbReference type="RefSeq" id="WP_008274903.1">
    <property type="nucleotide sequence ID" value="NZ_AAXW01000009.1"/>
</dbReference>
<evidence type="ECO:0000256" key="4">
    <source>
        <dbReference type="ARBA" id="ARBA00022679"/>
    </source>
</evidence>